<sequence>MASLIAESWLTVENAIGQRPQLTGDVFAMRYQYKALADRANATRTISQNIHVGKGDFRA</sequence>
<organism evidence="1 2">
    <name type="scientific">Penicillium subrubescens</name>
    <dbReference type="NCBI Taxonomy" id="1316194"/>
    <lineage>
        <taxon>Eukaryota</taxon>
        <taxon>Fungi</taxon>
        <taxon>Dikarya</taxon>
        <taxon>Ascomycota</taxon>
        <taxon>Pezizomycotina</taxon>
        <taxon>Eurotiomycetes</taxon>
        <taxon>Eurotiomycetidae</taxon>
        <taxon>Eurotiales</taxon>
        <taxon>Aspergillaceae</taxon>
        <taxon>Penicillium</taxon>
    </lineage>
</organism>
<dbReference type="EMBL" id="MNBE01000582">
    <property type="protein sequence ID" value="OKP07413.1"/>
    <property type="molecule type" value="Genomic_DNA"/>
</dbReference>
<proteinExistence type="predicted"/>
<gene>
    <name evidence="1" type="ORF">PENSUB_6002</name>
</gene>
<dbReference type="Proteomes" id="UP000186955">
    <property type="component" value="Unassembled WGS sequence"/>
</dbReference>
<reference evidence="1 2" key="1">
    <citation type="submission" date="2016-10" db="EMBL/GenBank/DDBJ databases">
        <title>Genome sequence of the ascomycete fungus Penicillium subrubescens.</title>
        <authorList>
            <person name="De Vries R.P."/>
            <person name="Peng M."/>
            <person name="Dilokpimol A."/>
            <person name="Hilden K."/>
            <person name="Makela M.R."/>
            <person name="Grigoriev I."/>
            <person name="Riley R."/>
            <person name="Granchi Z."/>
        </authorList>
    </citation>
    <scope>NUCLEOTIDE SEQUENCE [LARGE SCALE GENOMIC DNA]</scope>
    <source>
        <strain evidence="1 2">CBS 132785</strain>
    </source>
</reference>
<comment type="caution">
    <text evidence="1">The sequence shown here is derived from an EMBL/GenBank/DDBJ whole genome shotgun (WGS) entry which is preliminary data.</text>
</comment>
<dbReference type="STRING" id="1316194.A0A1Q5U4K6"/>
<evidence type="ECO:0000313" key="1">
    <source>
        <dbReference type="EMBL" id="OKP07413.1"/>
    </source>
</evidence>
<evidence type="ECO:0000313" key="2">
    <source>
        <dbReference type="Proteomes" id="UP000186955"/>
    </source>
</evidence>
<keyword evidence="2" id="KW-1185">Reference proteome</keyword>
<dbReference type="AlphaFoldDB" id="A0A1Q5U4K6"/>
<name>A0A1Q5U4K6_9EURO</name>
<accession>A0A1Q5U4K6</accession>
<protein>
    <submittedName>
        <fullName evidence="1">Uncharacterized protein</fullName>
    </submittedName>
</protein>